<keyword evidence="1" id="KW-1133">Transmembrane helix</keyword>
<protein>
    <submittedName>
        <fullName evidence="2">Uncharacterized protein</fullName>
    </submittedName>
</protein>
<feature type="transmembrane region" description="Helical" evidence="1">
    <location>
        <begin position="47"/>
        <end position="69"/>
    </location>
</feature>
<feature type="transmembrane region" description="Helical" evidence="1">
    <location>
        <begin position="115"/>
        <end position="134"/>
    </location>
</feature>
<dbReference type="EMBL" id="CP064795">
    <property type="protein sequence ID" value="QPG06546.1"/>
    <property type="molecule type" value="Genomic_DNA"/>
</dbReference>
<keyword evidence="1" id="KW-0812">Transmembrane</keyword>
<name>A0A7S9HDR5_9ALTE</name>
<keyword evidence="1" id="KW-0472">Membrane</keyword>
<gene>
    <name evidence="2" type="ORF">IT774_05075</name>
</gene>
<keyword evidence="3" id="KW-1185">Reference proteome</keyword>
<feature type="transmembrane region" description="Helical" evidence="1">
    <location>
        <begin position="18"/>
        <end position="35"/>
    </location>
</feature>
<evidence type="ECO:0000313" key="3">
    <source>
        <dbReference type="Proteomes" id="UP000595095"/>
    </source>
</evidence>
<organism evidence="2 3">
    <name type="scientific">Salinimonas marina</name>
    <dbReference type="NCBI Taxonomy" id="2785918"/>
    <lineage>
        <taxon>Bacteria</taxon>
        <taxon>Pseudomonadati</taxon>
        <taxon>Pseudomonadota</taxon>
        <taxon>Gammaproteobacteria</taxon>
        <taxon>Alteromonadales</taxon>
        <taxon>Alteromonadaceae</taxon>
        <taxon>Alteromonas/Salinimonas group</taxon>
        <taxon>Salinimonas</taxon>
    </lineage>
</organism>
<feature type="transmembrane region" description="Helical" evidence="1">
    <location>
        <begin position="90"/>
        <end position="109"/>
    </location>
</feature>
<dbReference type="Proteomes" id="UP000595095">
    <property type="component" value="Chromosome"/>
</dbReference>
<reference evidence="2 3" key="1">
    <citation type="submission" date="2020-11" db="EMBL/GenBank/DDBJ databases">
        <title>Complete genome sequence for Salinimonas sp. strain G2-b.</title>
        <authorList>
            <person name="Park S.-J."/>
        </authorList>
    </citation>
    <scope>NUCLEOTIDE SEQUENCE [LARGE SCALE GENOMIC DNA]</scope>
    <source>
        <strain evidence="2 3">G2-b</strain>
    </source>
</reference>
<sequence>MSDKIRFSDSGFMKWKEAILTAVTGASFAYFLALFSGFEQLKESDFLHFATICMAMSLALSTAALLTLLNIKVREETDSAARQVFTRYSWIGFVVSGPIAFVLGFEFLILHFSVAAGVVFLVVGAWAGWAMNTFEEQFLEKLKSEQRRD</sequence>
<dbReference type="AlphaFoldDB" id="A0A7S9HDR5"/>
<evidence type="ECO:0000256" key="1">
    <source>
        <dbReference type="SAM" id="Phobius"/>
    </source>
</evidence>
<dbReference type="RefSeq" id="WP_195811622.1">
    <property type="nucleotide sequence ID" value="NZ_CP064795.1"/>
</dbReference>
<dbReference type="KEGG" id="smaa:IT774_05075"/>
<accession>A0A7S9HDR5</accession>
<evidence type="ECO:0000313" key="2">
    <source>
        <dbReference type="EMBL" id="QPG06546.1"/>
    </source>
</evidence>
<proteinExistence type="predicted"/>